<evidence type="ECO:0000256" key="10">
    <source>
        <dbReference type="SAM" id="MobiDB-lite"/>
    </source>
</evidence>
<dbReference type="Gene3D" id="2.40.50.910">
    <property type="entry name" value="Type VII secretion system EccB, repeat 3 domain"/>
    <property type="match status" value="1"/>
</dbReference>
<dbReference type="Pfam" id="PF05108">
    <property type="entry name" value="T7SS_ESX1_EccB"/>
    <property type="match status" value="1"/>
</dbReference>
<keyword evidence="8" id="KW-1133">Transmembrane helix</keyword>
<accession>A0A7I7SL63</accession>
<keyword evidence="9" id="KW-0472">Membrane</keyword>
<dbReference type="GO" id="GO:0005886">
    <property type="term" value="C:plasma membrane"/>
    <property type="evidence" value="ECO:0007669"/>
    <property type="project" value="UniProtKB-SubCell"/>
</dbReference>
<dbReference type="EMBL" id="AP022595">
    <property type="protein sequence ID" value="BBY57498.1"/>
    <property type="molecule type" value="Genomic_DNA"/>
</dbReference>
<evidence type="ECO:0000256" key="2">
    <source>
        <dbReference type="ARBA" id="ARBA00008149"/>
    </source>
</evidence>
<protein>
    <submittedName>
        <fullName evidence="11">Type VII secretion protein EccB</fullName>
    </submittedName>
</protein>
<dbReference type="InterPro" id="IPR042485">
    <property type="entry name" value="T7SS_EccB_R3"/>
</dbReference>
<evidence type="ECO:0000256" key="4">
    <source>
        <dbReference type="ARBA" id="ARBA00022692"/>
    </source>
</evidence>
<evidence type="ECO:0000256" key="3">
    <source>
        <dbReference type="ARBA" id="ARBA00022475"/>
    </source>
</evidence>
<name>A0A7I7SL63_9MYCO</name>
<keyword evidence="4" id="KW-0812">Transmembrane</keyword>
<organism evidence="11 12">
    <name type="scientific">Mycolicibacterium sarraceniae</name>
    <dbReference type="NCBI Taxonomy" id="1534348"/>
    <lineage>
        <taxon>Bacteria</taxon>
        <taxon>Bacillati</taxon>
        <taxon>Actinomycetota</taxon>
        <taxon>Actinomycetes</taxon>
        <taxon>Mycobacteriales</taxon>
        <taxon>Mycobacteriaceae</taxon>
        <taxon>Mycolicibacterium</taxon>
    </lineage>
</organism>
<gene>
    <name evidence="11" type="ORF">MSAR_06340</name>
</gene>
<keyword evidence="12" id="KW-1185">Reference proteome</keyword>
<dbReference type="PANTHER" id="PTHR40765:SF2">
    <property type="entry name" value="ESX-2 SECRETION SYSTEM ATPASE ECCB2"/>
    <property type="match status" value="1"/>
</dbReference>
<dbReference type="NCBIfam" id="TIGR03919">
    <property type="entry name" value="T7SS_EccB"/>
    <property type="match status" value="1"/>
</dbReference>
<dbReference type="GO" id="GO:0005576">
    <property type="term" value="C:extracellular region"/>
    <property type="evidence" value="ECO:0007669"/>
    <property type="project" value="TreeGrafter"/>
</dbReference>
<dbReference type="Proteomes" id="UP000466445">
    <property type="component" value="Chromosome"/>
</dbReference>
<evidence type="ECO:0000256" key="6">
    <source>
        <dbReference type="ARBA" id="ARBA00022801"/>
    </source>
</evidence>
<evidence type="ECO:0000256" key="8">
    <source>
        <dbReference type="ARBA" id="ARBA00022989"/>
    </source>
</evidence>
<dbReference type="KEGG" id="msar:MSAR_06340"/>
<evidence type="ECO:0000256" key="1">
    <source>
        <dbReference type="ARBA" id="ARBA00004162"/>
    </source>
</evidence>
<dbReference type="InterPro" id="IPR007795">
    <property type="entry name" value="T7SS_EccB"/>
</dbReference>
<evidence type="ECO:0000256" key="5">
    <source>
        <dbReference type="ARBA" id="ARBA00022741"/>
    </source>
</evidence>
<keyword evidence="3" id="KW-1003">Cell membrane</keyword>
<dbReference type="AlphaFoldDB" id="A0A7I7SL63"/>
<keyword evidence="5" id="KW-0547">Nucleotide-binding</keyword>
<sequence>MRRPVPLRHDPLRAQNLSLLAGCAVAIGMLALDAILGSSRPAVIPDATALVMSRQSGALYVRVDGRLRPVANLASAHLILGSPATPDVLDEAALASLPDGPMMGIPGAPRTLATTAASSDLRWAVCDGSGGRTAVAVGDGSAPAALDPQAAAVVSVTGGDGAVYLLYDGKRAMIDPGDPATARALNLDGSGAVRRISATVLNAIPEVPAIGPPRIEGRGQPSGVAGFRVGTVVRVARTEASEYYVVLTDGLQRVGRLTVDLLRFADPDAAGGIRDVPPELITRSPLVDVLPVATYPAEPPAFLAAGEEICATWQSGRSGIAVGPSAGDSQEALTPAGSDGDGPGIDSVRLPPGRTLDVIDPSTGTRFVVTDAGVRFPVHDSAAAAALGLTGTPTAAPWPILRALPAGPELAREAALVRRDILGPAP</sequence>
<comment type="subcellular location">
    <subcellularLocation>
        <location evidence="1">Cell membrane</location>
        <topology evidence="1">Single-pass membrane protein</topology>
    </subcellularLocation>
</comment>
<proteinExistence type="inferred from homology"/>
<feature type="region of interest" description="Disordered" evidence="10">
    <location>
        <begin position="323"/>
        <end position="346"/>
    </location>
</feature>
<evidence type="ECO:0000256" key="9">
    <source>
        <dbReference type="ARBA" id="ARBA00023136"/>
    </source>
</evidence>
<dbReference type="InterPro" id="IPR044857">
    <property type="entry name" value="T7SS_EccB_R1"/>
</dbReference>
<dbReference type="GO" id="GO:0016787">
    <property type="term" value="F:hydrolase activity"/>
    <property type="evidence" value="ECO:0007669"/>
    <property type="project" value="UniProtKB-KW"/>
</dbReference>
<evidence type="ECO:0000313" key="12">
    <source>
        <dbReference type="Proteomes" id="UP000466445"/>
    </source>
</evidence>
<dbReference type="PANTHER" id="PTHR40765">
    <property type="entry name" value="ESX-2 SECRETION SYSTEM ATPASE ECCB2"/>
    <property type="match status" value="1"/>
</dbReference>
<reference evidence="11 12" key="1">
    <citation type="journal article" date="2019" name="Emerg. Microbes Infect.">
        <title>Comprehensive subspecies identification of 175 nontuberculous mycobacteria species based on 7547 genomic profiles.</title>
        <authorList>
            <person name="Matsumoto Y."/>
            <person name="Kinjo T."/>
            <person name="Motooka D."/>
            <person name="Nabeya D."/>
            <person name="Jung N."/>
            <person name="Uechi K."/>
            <person name="Horii T."/>
            <person name="Iida T."/>
            <person name="Fujita J."/>
            <person name="Nakamura S."/>
        </authorList>
    </citation>
    <scope>NUCLEOTIDE SEQUENCE [LARGE SCALE GENOMIC DNA]</scope>
    <source>
        <strain evidence="11 12">JCM 30395</strain>
    </source>
</reference>
<keyword evidence="6" id="KW-0378">Hydrolase</keyword>
<evidence type="ECO:0000256" key="7">
    <source>
        <dbReference type="ARBA" id="ARBA00022840"/>
    </source>
</evidence>
<dbReference type="GO" id="GO:0005524">
    <property type="term" value="F:ATP binding"/>
    <property type="evidence" value="ECO:0007669"/>
    <property type="project" value="UniProtKB-KW"/>
</dbReference>
<keyword evidence="7" id="KW-0067">ATP-binding</keyword>
<dbReference type="Gene3D" id="3.30.2390.20">
    <property type="entry name" value="Type VII secretion system EccB, repeat 1 domain"/>
    <property type="match status" value="1"/>
</dbReference>
<comment type="similarity">
    <text evidence="2">Belongs to the EccB family.</text>
</comment>
<evidence type="ECO:0000313" key="11">
    <source>
        <dbReference type="EMBL" id="BBY57498.1"/>
    </source>
</evidence>